<protein>
    <recommendedName>
        <fullName evidence="1">RecA-like N-terminal domain-containing protein</fullName>
    </recommendedName>
</protein>
<feature type="domain" description="RecA-like N-terminal" evidence="1">
    <location>
        <begin position="4"/>
        <end position="59"/>
    </location>
</feature>
<comment type="caution">
    <text evidence="2">The sequence shown here is derived from an EMBL/GenBank/DDBJ whole genome shotgun (WGS) entry which is preliminary data.</text>
</comment>
<gene>
    <name evidence="2" type="ORF">LCGC14_2645330</name>
</gene>
<accession>A0A0F8ZWD7</accession>
<dbReference type="InterPro" id="IPR027417">
    <property type="entry name" value="P-loop_NTPase"/>
</dbReference>
<organism evidence="2">
    <name type="scientific">marine sediment metagenome</name>
    <dbReference type="NCBI Taxonomy" id="412755"/>
    <lineage>
        <taxon>unclassified sequences</taxon>
        <taxon>metagenomes</taxon>
        <taxon>ecological metagenomes</taxon>
    </lineage>
</organism>
<dbReference type="InterPro" id="IPR049428">
    <property type="entry name" value="RecA-like_N"/>
</dbReference>
<dbReference type="SUPFAM" id="SSF52540">
    <property type="entry name" value="P-loop containing nucleoside triphosphate hydrolases"/>
    <property type="match status" value="1"/>
</dbReference>
<dbReference type="EMBL" id="LAZR01045729">
    <property type="protein sequence ID" value="KKK98178.1"/>
    <property type="molecule type" value="Genomic_DNA"/>
</dbReference>
<proteinExistence type="predicted"/>
<dbReference type="Gene3D" id="3.40.50.300">
    <property type="entry name" value="P-loop containing nucleotide triphosphate hydrolases"/>
    <property type="match status" value="1"/>
</dbReference>
<sequence>MRGGGIPKGIMIEVSGEESVGKTAIIGEVIAAAQFKNPPGEVKVCDSEGRFSKEYQNKLYHRFCDLWDQSKKLTALNNAPCGMW</sequence>
<evidence type="ECO:0000313" key="2">
    <source>
        <dbReference type="EMBL" id="KKK98178.1"/>
    </source>
</evidence>
<dbReference type="AlphaFoldDB" id="A0A0F8ZWD7"/>
<name>A0A0F8ZWD7_9ZZZZ</name>
<reference evidence="2" key="1">
    <citation type="journal article" date="2015" name="Nature">
        <title>Complex archaea that bridge the gap between prokaryotes and eukaryotes.</title>
        <authorList>
            <person name="Spang A."/>
            <person name="Saw J.H."/>
            <person name="Jorgensen S.L."/>
            <person name="Zaremba-Niedzwiedzka K."/>
            <person name="Martijn J."/>
            <person name="Lind A.E."/>
            <person name="van Eijk R."/>
            <person name="Schleper C."/>
            <person name="Guy L."/>
            <person name="Ettema T.J."/>
        </authorList>
    </citation>
    <scope>NUCLEOTIDE SEQUENCE</scope>
</reference>
<evidence type="ECO:0000259" key="1">
    <source>
        <dbReference type="Pfam" id="PF00154"/>
    </source>
</evidence>
<dbReference type="Pfam" id="PF00154">
    <property type="entry name" value="RecA_N"/>
    <property type="match status" value="1"/>
</dbReference>